<feature type="region of interest" description="Disordered" evidence="8">
    <location>
        <begin position="1"/>
        <end position="30"/>
    </location>
</feature>
<gene>
    <name evidence="9" type="primary">mmaA4</name>
    <name evidence="9" type="ORF">MNVI_24810</name>
</gene>
<sequence>MHQPLNIDQENKTTMSDQPTGTTKTRTRPEDIQAHYDLSDDFFGLFQDATRTYSCAYFERDDMTLEEAQIAKVDLNLDKLDLKPGMTLLDVGCGWGTTMKRAIEKYDVNVVGLTLSKNQRDRSLRVLGEVDTNRSHRVLLQGWEDFDEPVDRIVSIEAFEHFGFENYDDYFKRCFNILPDDGRMTIQSSVGYHPYNLAERGKKLTFEVARFVKFIITEIFPGGRIPTTEMMVEHGEKAGFIVPEPLSLRSHYVKTLTIWSDSLEANKDKAIEITSEEVYNRYMKYLRGCRDYFADECLDCSLVTYLKPGAAA</sequence>
<dbReference type="GO" id="GO:0008168">
    <property type="term" value="F:methyltransferase activity"/>
    <property type="evidence" value="ECO:0007669"/>
    <property type="project" value="UniProtKB-KW"/>
</dbReference>
<dbReference type="CDD" id="cd02440">
    <property type="entry name" value="AdoMet_MTases"/>
    <property type="match status" value="1"/>
</dbReference>
<dbReference type="NCBIfam" id="NF040660">
    <property type="entry name" value="mycolic_MTase"/>
    <property type="match status" value="1"/>
</dbReference>
<evidence type="ECO:0000256" key="2">
    <source>
        <dbReference type="ARBA" id="ARBA00022603"/>
    </source>
</evidence>
<dbReference type="Gene3D" id="3.40.50.150">
    <property type="entry name" value="Vaccinia Virus protein VP39"/>
    <property type="match status" value="1"/>
</dbReference>
<dbReference type="PANTHER" id="PTHR43667:SF1">
    <property type="entry name" value="CYCLOPROPANE-FATTY-ACYL-PHOSPHOLIPID SYNTHASE"/>
    <property type="match status" value="1"/>
</dbReference>
<keyword evidence="5" id="KW-0443">Lipid metabolism</keyword>
<evidence type="ECO:0000256" key="6">
    <source>
        <dbReference type="PIRSR" id="PIRSR003085-1"/>
    </source>
</evidence>
<keyword evidence="2" id="KW-0489">Methyltransferase</keyword>
<accession>A0A7I7PEW8</accession>
<reference evidence="9 10" key="1">
    <citation type="journal article" date="2019" name="Emerg. Microbes Infect.">
        <title>Comprehensive subspecies identification of 175 nontuberculous mycobacteria species based on 7547 genomic profiles.</title>
        <authorList>
            <person name="Matsumoto Y."/>
            <person name="Kinjo T."/>
            <person name="Motooka D."/>
            <person name="Nabeya D."/>
            <person name="Jung N."/>
            <person name="Uechi K."/>
            <person name="Horii T."/>
            <person name="Iida T."/>
            <person name="Fujita J."/>
            <person name="Nakamura S."/>
        </authorList>
    </citation>
    <scope>NUCLEOTIDE SEQUENCE [LARGE SCALE GENOMIC DNA]</scope>
    <source>
        <strain evidence="9 10">JCM 16367</strain>
    </source>
</reference>
<dbReference type="SUPFAM" id="SSF53335">
    <property type="entry name" value="S-adenosyl-L-methionine-dependent methyltransferases"/>
    <property type="match status" value="1"/>
</dbReference>
<feature type="binding site" evidence="7">
    <location>
        <begin position="53"/>
        <end position="54"/>
    </location>
    <ligand>
        <name>S-adenosyl-L-methionine</name>
        <dbReference type="ChEBI" id="CHEBI:59789"/>
    </ligand>
</feature>
<feature type="binding site" evidence="7">
    <location>
        <begin position="114"/>
        <end position="119"/>
    </location>
    <ligand>
        <name>S-adenosyl-L-methionine</name>
        <dbReference type="ChEBI" id="CHEBI:59789"/>
    </ligand>
</feature>
<evidence type="ECO:0000256" key="5">
    <source>
        <dbReference type="ARBA" id="ARBA00023098"/>
    </source>
</evidence>
<protein>
    <submittedName>
        <fullName evidence="9">Hydroxymycolate synthase MmaA4</fullName>
    </submittedName>
</protein>
<organism evidence="9 10">
    <name type="scientific">Mycobacterium noviomagense</name>
    <dbReference type="NCBI Taxonomy" id="459858"/>
    <lineage>
        <taxon>Bacteria</taxon>
        <taxon>Bacillati</taxon>
        <taxon>Actinomycetota</taxon>
        <taxon>Actinomycetes</taxon>
        <taxon>Mycobacteriales</taxon>
        <taxon>Mycobacteriaceae</taxon>
        <taxon>Mycobacterium</taxon>
    </lineage>
</organism>
<evidence type="ECO:0000256" key="8">
    <source>
        <dbReference type="SAM" id="MobiDB-lite"/>
    </source>
</evidence>
<comment type="similarity">
    <text evidence="1">Belongs to the CFA/CMAS family.</text>
</comment>
<keyword evidence="4" id="KW-0949">S-adenosyl-L-methionine</keyword>
<dbReference type="KEGG" id="mnv:MNVI_24810"/>
<proteinExistence type="inferred from homology"/>
<dbReference type="Pfam" id="PF02353">
    <property type="entry name" value="CMAS"/>
    <property type="match status" value="1"/>
</dbReference>
<evidence type="ECO:0000256" key="1">
    <source>
        <dbReference type="ARBA" id="ARBA00010815"/>
    </source>
</evidence>
<dbReference type="GO" id="GO:0008610">
    <property type="term" value="P:lipid biosynthetic process"/>
    <property type="evidence" value="ECO:0007669"/>
    <property type="project" value="InterPro"/>
</dbReference>
<feature type="binding site" evidence="7">
    <location>
        <begin position="143"/>
        <end position="144"/>
    </location>
    <ligand>
        <name>S-adenosyl-L-methionine</name>
        <dbReference type="ChEBI" id="CHEBI:59789"/>
    </ligand>
</feature>
<dbReference type="GO" id="GO:0032259">
    <property type="term" value="P:methylation"/>
    <property type="evidence" value="ECO:0007669"/>
    <property type="project" value="UniProtKB-KW"/>
</dbReference>
<keyword evidence="3" id="KW-0808">Transferase</keyword>
<dbReference type="EMBL" id="AP022583">
    <property type="protein sequence ID" value="BBY07163.1"/>
    <property type="molecule type" value="Genomic_DNA"/>
</dbReference>
<dbReference type="InterPro" id="IPR029063">
    <property type="entry name" value="SAM-dependent_MTases_sf"/>
</dbReference>
<feature type="compositionally biased region" description="Polar residues" evidence="8">
    <location>
        <begin position="1"/>
        <end position="24"/>
    </location>
</feature>
<dbReference type="AlphaFoldDB" id="A0A7I7PEW8"/>
<name>A0A7I7PEW8_9MYCO</name>
<evidence type="ECO:0000256" key="7">
    <source>
        <dbReference type="PIRSR" id="PIRSR003085-2"/>
    </source>
</evidence>
<evidence type="ECO:0000313" key="9">
    <source>
        <dbReference type="EMBL" id="BBY07163.1"/>
    </source>
</evidence>
<dbReference type="InterPro" id="IPR047672">
    <property type="entry name" value="CMAS_actinobact"/>
</dbReference>
<dbReference type="FunFam" id="3.40.50.150:FF:000115">
    <property type="entry name" value="Cyclopropane mycolic acid synthase 1"/>
    <property type="match status" value="1"/>
</dbReference>
<dbReference type="InterPro" id="IPR003333">
    <property type="entry name" value="CMAS"/>
</dbReference>
<evidence type="ECO:0000256" key="4">
    <source>
        <dbReference type="ARBA" id="ARBA00022691"/>
    </source>
</evidence>
<dbReference type="InterPro" id="IPR050723">
    <property type="entry name" value="CFA/CMAS"/>
</dbReference>
<dbReference type="Proteomes" id="UP000466894">
    <property type="component" value="Chromosome"/>
</dbReference>
<evidence type="ECO:0000313" key="10">
    <source>
        <dbReference type="Proteomes" id="UP000466894"/>
    </source>
</evidence>
<evidence type="ECO:0000256" key="3">
    <source>
        <dbReference type="ARBA" id="ARBA00022679"/>
    </source>
</evidence>
<dbReference type="PANTHER" id="PTHR43667">
    <property type="entry name" value="CYCLOPROPANE-FATTY-ACYL-PHOSPHOLIPID SYNTHASE"/>
    <property type="match status" value="1"/>
</dbReference>
<feature type="binding site" evidence="7">
    <location>
        <begin position="88"/>
        <end position="96"/>
    </location>
    <ligand>
        <name>S-adenosyl-L-methionine</name>
        <dbReference type="ChEBI" id="CHEBI:59789"/>
    </ligand>
</feature>
<dbReference type="PIRSF" id="PIRSF003085">
    <property type="entry name" value="CMAS"/>
    <property type="match status" value="1"/>
</dbReference>
<feature type="active site" evidence="6">
    <location>
        <position position="289"/>
    </location>
</feature>